<dbReference type="AlphaFoldDB" id="A0AAP8MFM4"/>
<organism evidence="2 3">
    <name type="scientific">Halioglobus japonicus</name>
    <dbReference type="NCBI Taxonomy" id="930805"/>
    <lineage>
        <taxon>Bacteria</taxon>
        <taxon>Pseudomonadati</taxon>
        <taxon>Pseudomonadota</taxon>
        <taxon>Gammaproteobacteria</taxon>
        <taxon>Cellvibrionales</taxon>
        <taxon>Halieaceae</taxon>
        <taxon>Halioglobus</taxon>
    </lineage>
</organism>
<protein>
    <submittedName>
        <fullName evidence="2">Glycerophosphodiester phosphodiesterase</fullName>
    </submittedName>
</protein>
<dbReference type="PANTHER" id="PTHR46211">
    <property type="entry name" value="GLYCEROPHOSPHORYL DIESTER PHOSPHODIESTERASE"/>
    <property type="match status" value="1"/>
</dbReference>
<reference evidence="2 3" key="1">
    <citation type="submission" date="2018-01" db="EMBL/GenBank/DDBJ databases">
        <title>The draft genome sequence of Halioglobus japonicus S1-36.</title>
        <authorList>
            <person name="Du Z.-J."/>
            <person name="Shi M.-J."/>
        </authorList>
    </citation>
    <scope>NUCLEOTIDE SEQUENCE [LARGE SCALE GENOMIC DNA]</scope>
    <source>
        <strain evidence="2 3">S1-36</strain>
    </source>
</reference>
<gene>
    <name evidence="2" type="ORF">C0029_08370</name>
</gene>
<dbReference type="InterPro" id="IPR030395">
    <property type="entry name" value="GP_PDE_dom"/>
</dbReference>
<dbReference type="PANTHER" id="PTHR46211:SF14">
    <property type="entry name" value="GLYCEROPHOSPHODIESTER PHOSPHODIESTERASE"/>
    <property type="match status" value="1"/>
</dbReference>
<evidence type="ECO:0000313" key="2">
    <source>
        <dbReference type="EMBL" id="PLW86980.1"/>
    </source>
</evidence>
<feature type="domain" description="GP-PDE" evidence="1">
    <location>
        <begin position="63"/>
        <end position="289"/>
    </location>
</feature>
<accession>A0AAP8MFM4</accession>
<proteinExistence type="predicted"/>
<dbReference type="GO" id="GO:0008081">
    <property type="term" value="F:phosphoric diester hydrolase activity"/>
    <property type="evidence" value="ECO:0007669"/>
    <property type="project" value="InterPro"/>
</dbReference>
<name>A0AAP8MFM4_9GAMM</name>
<dbReference type="InterPro" id="IPR017946">
    <property type="entry name" value="PLC-like_Pdiesterase_TIM-brl"/>
</dbReference>
<dbReference type="Pfam" id="PF03009">
    <property type="entry name" value="GDPD"/>
    <property type="match status" value="1"/>
</dbReference>
<keyword evidence="3" id="KW-1185">Reference proteome</keyword>
<dbReference type="SUPFAM" id="SSF51695">
    <property type="entry name" value="PLC-like phosphodiesterases"/>
    <property type="match status" value="1"/>
</dbReference>
<dbReference type="GO" id="GO:0006629">
    <property type="term" value="P:lipid metabolic process"/>
    <property type="evidence" value="ECO:0007669"/>
    <property type="project" value="InterPro"/>
</dbReference>
<sequence>MRALRACRQALPGWLGHPWLEKCTIVETLRLKELLQNLAMSLVDGAASLWPRSLPAESALRNCKIISHRGEHDNVRVNENTLKAFSHARSAGVWGIECDIRWTQDNVPVICHDADTARVFGRKLVVAATPFDELRQALPELPSLAELIDAFAGKAHLMLEIKTFDPDRLDEQRAILESYLQPLQPGTDYHFLALDPELFALAAFAPASALLPVAETNVASLSAVSLARGYCGLAGHFLLMSSAVQQRHEAAGQRIGVGFPRSRNSLFRELNRGVEWIFSNDAVKLQGILDRNLP</sequence>
<evidence type="ECO:0000259" key="1">
    <source>
        <dbReference type="PROSITE" id="PS51704"/>
    </source>
</evidence>
<dbReference type="PROSITE" id="PS51704">
    <property type="entry name" value="GP_PDE"/>
    <property type="match status" value="1"/>
</dbReference>
<dbReference type="Proteomes" id="UP000235162">
    <property type="component" value="Unassembled WGS sequence"/>
</dbReference>
<comment type="caution">
    <text evidence="2">The sequence shown here is derived from an EMBL/GenBank/DDBJ whole genome shotgun (WGS) entry which is preliminary data.</text>
</comment>
<dbReference type="Gene3D" id="3.20.20.190">
    <property type="entry name" value="Phosphatidylinositol (PI) phosphodiesterase"/>
    <property type="match status" value="1"/>
</dbReference>
<evidence type="ECO:0000313" key="3">
    <source>
        <dbReference type="Proteomes" id="UP000235162"/>
    </source>
</evidence>
<dbReference type="EMBL" id="PKUR01000002">
    <property type="protein sequence ID" value="PLW86980.1"/>
    <property type="molecule type" value="Genomic_DNA"/>
</dbReference>